<name>A0A8J2PKZ0_9HEXA</name>
<sequence>ADVNQDGSLSFPEISKWINDGVKQHFSQALKDNFDSFFSIDKNPRNG</sequence>
<dbReference type="EMBL" id="CAJVCH010395390">
    <property type="protein sequence ID" value="CAG7817484.1"/>
    <property type="molecule type" value="Genomic_DNA"/>
</dbReference>
<dbReference type="AlphaFoldDB" id="A0A8J2PKZ0"/>
<proteinExistence type="predicted"/>
<protein>
    <submittedName>
        <fullName evidence="1">Uncharacterized protein</fullName>
    </submittedName>
</protein>
<dbReference type="Proteomes" id="UP000708208">
    <property type="component" value="Unassembled WGS sequence"/>
</dbReference>
<accession>A0A8J2PKZ0</accession>
<dbReference type="InterPro" id="IPR018247">
    <property type="entry name" value="EF_Hand_1_Ca_BS"/>
</dbReference>
<dbReference type="PROSITE" id="PS00018">
    <property type="entry name" value="EF_HAND_1"/>
    <property type="match status" value="1"/>
</dbReference>
<keyword evidence="2" id="KW-1185">Reference proteome</keyword>
<evidence type="ECO:0000313" key="1">
    <source>
        <dbReference type="EMBL" id="CAG7817484.1"/>
    </source>
</evidence>
<comment type="caution">
    <text evidence="1">The sequence shown here is derived from an EMBL/GenBank/DDBJ whole genome shotgun (WGS) entry which is preliminary data.</text>
</comment>
<gene>
    <name evidence="1" type="ORF">AFUS01_LOCUS28050</name>
</gene>
<reference evidence="1" key="1">
    <citation type="submission" date="2021-06" db="EMBL/GenBank/DDBJ databases">
        <authorList>
            <person name="Hodson N. C."/>
            <person name="Mongue J. A."/>
            <person name="Jaron S. K."/>
        </authorList>
    </citation>
    <scope>NUCLEOTIDE SEQUENCE</scope>
</reference>
<feature type="non-terminal residue" evidence="1">
    <location>
        <position position="1"/>
    </location>
</feature>
<evidence type="ECO:0000313" key="2">
    <source>
        <dbReference type="Proteomes" id="UP000708208"/>
    </source>
</evidence>
<dbReference type="OrthoDB" id="9978834at2759"/>
<organism evidence="1 2">
    <name type="scientific">Allacma fusca</name>
    <dbReference type="NCBI Taxonomy" id="39272"/>
    <lineage>
        <taxon>Eukaryota</taxon>
        <taxon>Metazoa</taxon>
        <taxon>Ecdysozoa</taxon>
        <taxon>Arthropoda</taxon>
        <taxon>Hexapoda</taxon>
        <taxon>Collembola</taxon>
        <taxon>Symphypleona</taxon>
        <taxon>Sminthuridae</taxon>
        <taxon>Allacma</taxon>
    </lineage>
</organism>